<dbReference type="EMBL" id="SWJQ01002276">
    <property type="protein sequence ID" value="TRZ06679.1"/>
    <property type="molecule type" value="Genomic_DNA"/>
</dbReference>
<gene>
    <name evidence="1" type="ORF">HGM15179_020429</name>
</gene>
<protein>
    <submittedName>
        <fullName evidence="1">Uncharacterized protein</fullName>
    </submittedName>
</protein>
<keyword evidence="2" id="KW-1185">Reference proteome</keyword>
<evidence type="ECO:0000313" key="2">
    <source>
        <dbReference type="Proteomes" id="UP000796761"/>
    </source>
</evidence>
<accession>A0A8K1D9R3</accession>
<reference evidence="1" key="1">
    <citation type="submission" date="2019-04" db="EMBL/GenBank/DDBJ databases">
        <title>Genome assembly of Zosterops borbonicus 15179.</title>
        <authorList>
            <person name="Leroy T."/>
            <person name="Anselmetti Y."/>
            <person name="Tilak M.-K."/>
            <person name="Nabholz B."/>
        </authorList>
    </citation>
    <scope>NUCLEOTIDE SEQUENCE</scope>
    <source>
        <strain evidence="1">HGM_15179</strain>
        <tissue evidence="1">Muscle</tissue>
    </source>
</reference>
<sequence length="97" mass="10701">MEQILLETMLRHMENKGAIGDNQHDFAKGKSCLSNLVAFYHRVTVYVDERRVSEITYLDLCKALAKALKELQSTAGSPSGVIVEWNSSEVGIGTSTV</sequence>
<dbReference type="Proteomes" id="UP000796761">
    <property type="component" value="Unassembled WGS sequence"/>
</dbReference>
<dbReference type="AlphaFoldDB" id="A0A8K1D9R3"/>
<comment type="caution">
    <text evidence="1">The sequence shown here is derived from an EMBL/GenBank/DDBJ whole genome shotgun (WGS) entry which is preliminary data.</text>
</comment>
<evidence type="ECO:0000313" key="1">
    <source>
        <dbReference type="EMBL" id="TRZ06679.1"/>
    </source>
</evidence>
<organism evidence="1 2">
    <name type="scientific">Zosterops borbonicus</name>
    <dbReference type="NCBI Taxonomy" id="364589"/>
    <lineage>
        <taxon>Eukaryota</taxon>
        <taxon>Metazoa</taxon>
        <taxon>Chordata</taxon>
        <taxon>Craniata</taxon>
        <taxon>Vertebrata</taxon>
        <taxon>Euteleostomi</taxon>
        <taxon>Archelosauria</taxon>
        <taxon>Archosauria</taxon>
        <taxon>Dinosauria</taxon>
        <taxon>Saurischia</taxon>
        <taxon>Theropoda</taxon>
        <taxon>Coelurosauria</taxon>
        <taxon>Aves</taxon>
        <taxon>Neognathae</taxon>
        <taxon>Neoaves</taxon>
        <taxon>Telluraves</taxon>
        <taxon>Australaves</taxon>
        <taxon>Passeriformes</taxon>
        <taxon>Sylvioidea</taxon>
        <taxon>Zosteropidae</taxon>
        <taxon>Zosterops</taxon>
    </lineage>
</organism>
<dbReference type="OrthoDB" id="416454at2759"/>
<proteinExistence type="predicted"/>
<name>A0A8K1D9R3_9PASS</name>